<reference evidence="2 3" key="1">
    <citation type="submission" date="2020-08" db="EMBL/GenBank/DDBJ databases">
        <title>Oceanospirillum sp. nov. isolated from marine sediment.</title>
        <authorList>
            <person name="Ji X."/>
        </authorList>
    </citation>
    <scope>NUCLEOTIDE SEQUENCE [LARGE SCALE GENOMIC DNA]</scope>
    <source>
        <strain evidence="2 3">D5</strain>
    </source>
</reference>
<evidence type="ECO:0000313" key="3">
    <source>
        <dbReference type="Proteomes" id="UP000565262"/>
    </source>
</evidence>
<protein>
    <submittedName>
        <fullName evidence="2">FMN-binding negative transcriptional regulator</fullName>
    </submittedName>
</protein>
<evidence type="ECO:0000256" key="1">
    <source>
        <dbReference type="SAM" id="MobiDB-lite"/>
    </source>
</evidence>
<dbReference type="PANTHER" id="PTHR35802">
    <property type="entry name" value="PROTEASE SYNTHASE AND SPORULATION PROTEIN PAI 2"/>
    <property type="match status" value="1"/>
</dbReference>
<accession>A0A839IKX5</accession>
<comment type="caution">
    <text evidence="2">The sequence shown here is derived from an EMBL/GenBank/DDBJ whole genome shotgun (WGS) entry which is preliminary data.</text>
</comment>
<keyword evidence="3" id="KW-1185">Reference proteome</keyword>
<gene>
    <name evidence="2" type="ORF">H4O21_00750</name>
</gene>
<dbReference type="SUPFAM" id="SSF50475">
    <property type="entry name" value="FMN-binding split barrel"/>
    <property type="match status" value="1"/>
</dbReference>
<dbReference type="RefSeq" id="WP_182806911.1">
    <property type="nucleotide sequence ID" value="NZ_JACJFM010000001.1"/>
</dbReference>
<feature type="region of interest" description="Disordered" evidence="1">
    <location>
        <begin position="173"/>
        <end position="195"/>
    </location>
</feature>
<dbReference type="InterPro" id="IPR007396">
    <property type="entry name" value="TR_PAI2-type"/>
</dbReference>
<dbReference type="Gene3D" id="2.30.110.10">
    <property type="entry name" value="Electron Transport, Fmn-binding Protein, Chain A"/>
    <property type="match status" value="1"/>
</dbReference>
<dbReference type="PANTHER" id="PTHR35802:SF1">
    <property type="entry name" value="PROTEASE SYNTHASE AND SPORULATION PROTEIN PAI 2"/>
    <property type="match status" value="1"/>
</dbReference>
<evidence type="ECO:0000313" key="2">
    <source>
        <dbReference type="EMBL" id="MBB1485147.1"/>
    </source>
</evidence>
<dbReference type="AlphaFoldDB" id="A0A839IKX5"/>
<organism evidence="2 3">
    <name type="scientific">Oceanospirillum sediminis</name>
    <dbReference type="NCBI Taxonomy" id="2760088"/>
    <lineage>
        <taxon>Bacteria</taxon>
        <taxon>Pseudomonadati</taxon>
        <taxon>Pseudomonadota</taxon>
        <taxon>Gammaproteobacteria</taxon>
        <taxon>Oceanospirillales</taxon>
        <taxon>Oceanospirillaceae</taxon>
        <taxon>Oceanospirillum</taxon>
    </lineage>
</organism>
<name>A0A839IKX5_9GAMM</name>
<dbReference type="Proteomes" id="UP000565262">
    <property type="component" value="Unassembled WGS sequence"/>
</dbReference>
<proteinExistence type="predicted"/>
<sequence length="211" mass="24104">MFLPACFRENRIEVMQDLIRHHPFASVISLQEGEIVADHLPLVLHPELSEYGRLQGHINRANPMRKMLTDNADVLVIFQGPHHYVSPSWYPSKQEHEKVVPTWNYIMVHAQGKLTLRDEADWLLNHLNDLTDQHESGRSMPWKVSDAPAEYIERMTRGIMGVEIEITSLQGSWKASQNKTDNDRQGVVDGLGQEDSSQAKAMAVCVDQRRS</sequence>
<dbReference type="Pfam" id="PF04299">
    <property type="entry name" value="FMN_bind_2"/>
    <property type="match status" value="1"/>
</dbReference>
<dbReference type="PIRSF" id="PIRSF010372">
    <property type="entry name" value="PaiB"/>
    <property type="match status" value="1"/>
</dbReference>
<dbReference type="InterPro" id="IPR012349">
    <property type="entry name" value="Split_barrel_FMN-bd"/>
</dbReference>
<dbReference type="EMBL" id="JACJFM010000001">
    <property type="protein sequence ID" value="MBB1485147.1"/>
    <property type="molecule type" value="Genomic_DNA"/>
</dbReference>